<dbReference type="STRING" id="1168034.FH5T_06685"/>
<evidence type="ECO:0008006" key="5">
    <source>
        <dbReference type="Google" id="ProtNLM"/>
    </source>
</evidence>
<accession>X5E2K5</accession>
<dbReference type="InterPro" id="IPR032286">
    <property type="entry name" value="DUF4837"/>
</dbReference>
<sequence length="347" mass="39614">MKRISHLVYLVIVAAIFAGCDSDSTVMYKNITGKAGEMVVVISKDSWNGKPGEVLRETLAQPHAGLPQEEPLFDLINVPHDAFKDIFRSTRNIVQTTISSNVDESGIKFTDDVWAYPQATIQISAKNADEFEKIFRENKDRILSYFVQAEKERITMNYNDTYERAVFNTLNSEFDVTMKVPPGFRIMEQKKDFLWVQFDSPEITQGIVVYSYPYVSDSAFTVDYQLPIRDSLLKKYVPGPTDGSYMSTEKRLDQINNVIKHNGNYASEMRGLWRVENDFMGGPYVALSELDASNQRVINAFGFVYAPSKDKRNLLRQVEAMIYSLKLNNQADNDKLNQQDIEIQVEG</sequence>
<dbReference type="AlphaFoldDB" id="X5E2K5"/>
<dbReference type="eggNOG" id="COG0322">
    <property type="taxonomic scope" value="Bacteria"/>
</dbReference>
<reference evidence="1 3" key="1">
    <citation type="submission" date="2014-03" db="EMBL/GenBank/DDBJ databases">
        <title>Complete genome sequence of a deeply braunched marine Bacteroidia bacterium Draconibacterium orientale type strain FH5T.</title>
        <authorList>
            <person name="Li X."/>
            <person name="Wang X."/>
            <person name="Xie Z."/>
            <person name="Du Z."/>
            <person name="Chen G."/>
        </authorList>
    </citation>
    <scope>NUCLEOTIDE SEQUENCE [LARGE SCALE GENOMIC DNA]</scope>
    <source>
        <strain evidence="1 3">FH5</strain>
    </source>
</reference>
<dbReference type="EMBL" id="FOHT01000039">
    <property type="protein sequence ID" value="SEU06351.1"/>
    <property type="molecule type" value="Genomic_DNA"/>
</dbReference>
<evidence type="ECO:0000313" key="2">
    <source>
        <dbReference type="EMBL" id="SEU06351.1"/>
    </source>
</evidence>
<dbReference type="PROSITE" id="PS51257">
    <property type="entry name" value="PROKAR_LIPOPROTEIN"/>
    <property type="match status" value="1"/>
</dbReference>
<reference evidence="2 4" key="2">
    <citation type="submission" date="2016-10" db="EMBL/GenBank/DDBJ databases">
        <authorList>
            <person name="de Groot N.N."/>
        </authorList>
    </citation>
    <scope>NUCLEOTIDE SEQUENCE [LARGE SCALE GENOMIC DNA]</scope>
    <source>
        <strain evidence="2 4">DSM 25947</strain>
    </source>
</reference>
<gene>
    <name evidence="1" type="ORF">FH5T_06685</name>
    <name evidence="2" type="ORF">SAMN05444285_13914</name>
</gene>
<dbReference type="Pfam" id="PF16125">
    <property type="entry name" value="DUF4837"/>
    <property type="match status" value="1"/>
</dbReference>
<dbReference type="Proteomes" id="UP000023772">
    <property type="component" value="Chromosome"/>
</dbReference>
<dbReference type="EMBL" id="CP007451">
    <property type="protein sequence ID" value="AHW61695.1"/>
    <property type="molecule type" value="Genomic_DNA"/>
</dbReference>
<protein>
    <recommendedName>
        <fullName evidence="5">DUF4837 domain-containing protein</fullName>
    </recommendedName>
</protein>
<dbReference type="Proteomes" id="UP000181981">
    <property type="component" value="Unassembled WGS sequence"/>
</dbReference>
<dbReference type="HOGENOM" id="CLU_064059_0_0_10"/>
<evidence type="ECO:0000313" key="4">
    <source>
        <dbReference type="Proteomes" id="UP000181981"/>
    </source>
</evidence>
<dbReference type="RefSeq" id="WP_038556904.1">
    <property type="nucleotide sequence ID" value="NZ_FOHT01000039.1"/>
</dbReference>
<evidence type="ECO:0000313" key="1">
    <source>
        <dbReference type="EMBL" id="AHW61695.1"/>
    </source>
</evidence>
<dbReference type="OrthoDB" id="1115230at2"/>
<evidence type="ECO:0000313" key="3">
    <source>
        <dbReference type="Proteomes" id="UP000023772"/>
    </source>
</evidence>
<dbReference type="KEGG" id="dori:FH5T_06685"/>
<organism evidence="2 4">
    <name type="scientific">Draconibacterium orientale</name>
    <dbReference type="NCBI Taxonomy" id="1168034"/>
    <lineage>
        <taxon>Bacteria</taxon>
        <taxon>Pseudomonadati</taxon>
        <taxon>Bacteroidota</taxon>
        <taxon>Bacteroidia</taxon>
        <taxon>Marinilabiliales</taxon>
        <taxon>Prolixibacteraceae</taxon>
        <taxon>Draconibacterium</taxon>
    </lineage>
</organism>
<proteinExistence type="predicted"/>
<keyword evidence="3" id="KW-1185">Reference proteome</keyword>
<name>X5E2K5_9BACT</name>